<dbReference type="AlphaFoldDB" id="A0A9N9VTJ6"/>
<feature type="domain" description="PNPLA" evidence="5">
    <location>
        <begin position="1"/>
        <end position="153"/>
    </location>
</feature>
<dbReference type="GO" id="GO:0016042">
    <property type="term" value="P:lipid catabolic process"/>
    <property type="evidence" value="ECO:0007669"/>
    <property type="project" value="UniProtKB-UniRule"/>
</dbReference>
<name>A0A9N9VTJ6_9HYPO</name>
<keyword evidence="2 4" id="KW-0442">Lipid degradation</keyword>
<dbReference type="OrthoDB" id="1658288at2759"/>
<feature type="active site" description="Proton acceptor" evidence="4">
    <location>
        <position position="140"/>
    </location>
</feature>
<dbReference type="GO" id="GO:0019369">
    <property type="term" value="P:arachidonate metabolic process"/>
    <property type="evidence" value="ECO:0007669"/>
    <property type="project" value="TreeGrafter"/>
</dbReference>
<evidence type="ECO:0000256" key="3">
    <source>
        <dbReference type="ARBA" id="ARBA00023098"/>
    </source>
</evidence>
<keyword evidence="1 4" id="KW-0378">Hydrolase</keyword>
<dbReference type="SUPFAM" id="SSF52151">
    <property type="entry name" value="FabD/lysophospholipase-like"/>
    <property type="match status" value="1"/>
</dbReference>
<evidence type="ECO:0000256" key="1">
    <source>
        <dbReference type="ARBA" id="ARBA00022801"/>
    </source>
</evidence>
<reference evidence="6" key="1">
    <citation type="submission" date="2021-10" db="EMBL/GenBank/DDBJ databases">
        <authorList>
            <person name="Piombo E."/>
        </authorList>
    </citation>
    <scope>NUCLEOTIDE SEQUENCE</scope>
</reference>
<dbReference type="Pfam" id="PF01734">
    <property type="entry name" value="Patatin"/>
    <property type="match status" value="1"/>
</dbReference>
<evidence type="ECO:0000313" key="6">
    <source>
        <dbReference type="EMBL" id="CAH0035152.1"/>
    </source>
</evidence>
<evidence type="ECO:0000256" key="4">
    <source>
        <dbReference type="PROSITE-ProRule" id="PRU01161"/>
    </source>
</evidence>
<dbReference type="GO" id="GO:0047499">
    <property type="term" value="F:calcium-independent phospholipase A2 activity"/>
    <property type="evidence" value="ECO:0007669"/>
    <property type="project" value="TreeGrafter"/>
</dbReference>
<comment type="caution">
    <text evidence="4">Lacks conserved residue(s) required for the propagation of feature annotation.</text>
</comment>
<feature type="short sequence motif" description="GXSXG" evidence="4">
    <location>
        <begin position="12"/>
        <end position="16"/>
    </location>
</feature>
<dbReference type="Gene3D" id="3.40.1090.10">
    <property type="entry name" value="Cytosolic phospholipase A2 catalytic domain"/>
    <property type="match status" value="1"/>
</dbReference>
<gene>
    <name evidence="6" type="ORF">CRHIZ90672A_00017342</name>
</gene>
<dbReference type="EMBL" id="CABFNQ020000752">
    <property type="protein sequence ID" value="CAH0035152.1"/>
    <property type="molecule type" value="Genomic_DNA"/>
</dbReference>
<dbReference type="InterPro" id="IPR002641">
    <property type="entry name" value="PNPLA_dom"/>
</dbReference>
<evidence type="ECO:0000256" key="2">
    <source>
        <dbReference type="ARBA" id="ARBA00022963"/>
    </source>
</evidence>
<evidence type="ECO:0000313" key="7">
    <source>
        <dbReference type="Proteomes" id="UP000696573"/>
    </source>
</evidence>
<dbReference type="PANTHER" id="PTHR24185">
    <property type="entry name" value="CALCIUM-INDEPENDENT PHOSPHOLIPASE A2-GAMMA"/>
    <property type="match status" value="1"/>
</dbReference>
<feature type="active site" description="Nucleophile" evidence="4">
    <location>
        <position position="14"/>
    </location>
</feature>
<organism evidence="6 7">
    <name type="scientific">Clonostachys rhizophaga</name>
    <dbReference type="NCBI Taxonomy" id="160324"/>
    <lineage>
        <taxon>Eukaryota</taxon>
        <taxon>Fungi</taxon>
        <taxon>Dikarya</taxon>
        <taxon>Ascomycota</taxon>
        <taxon>Pezizomycotina</taxon>
        <taxon>Sordariomycetes</taxon>
        <taxon>Hypocreomycetidae</taxon>
        <taxon>Hypocreales</taxon>
        <taxon>Bionectriaceae</taxon>
        <taxon>Clonostachys</taxon>
    </lineage>
</organism>
<dbReference type="PANTHER" id="PTHR24185:SF1">
    <property type="entry name" value="CALCIUM-INDEPENDENT PHOSPHOLIPASE A2-GAMMA"/>
    <property type="match status" value="1"/>
</dbReference>
<keyword evidence="7" id="KW-1185">Reference proteome</keyword>
<comment type="caution">
    <text evidence="6">The sequence shown here is derived from an EMBL/GenBank/DDBJ whole genome shotgun (WGS) entry which is preliminary data.</text>
</comment>
<accession>A0A9N9VTJ6</accession>
<proteinExistence type="predicted"/>
<dbReference type="Proteomes" id="UP000696573">
    <property type="component" value="Unassembled WGS sequence"/>
</dbReference>
<dbReference type="PROSITE" id="PS51635">
    <property type="entry name" value="PNPLA"/>
    <property type="match status" value="1"/>
</dbReference>
<dbReference type="GO" id="GO:0046486">
    <property type="term" value="P:glycerolipid metabolic process"/>
    <property type="evidence" value="ECO:0007669"/>
    <property type="project" value="UniProtKB-ARBA"/>
</dbReference>
<protein>
    <recommendedName>
        <fullName evidence="5">PNPLA domain-containing protein</fullName>
    </recommendedName>
</protein>
<feature type="short sequence motif" description="DGA/G" evidence="4">
    <location>
        <begin position="140"/>
        <end position="142"/>
    </location>
</feature>
<evidence type="ECO:0000259" key="5">
    <source>
        <dbReference type="PROSITE" id="PS51635"/>
    </source>
</evidence>
<dbReference type="GO" id="GO:0016020">
    <property type="term" value="C:membrane"/>
    <property type="evidence" value="ECO:0007669"/>
    <property type="project" value="TreeGrafter"/>
</dbReference>
<dbReference type="InterPro" id="IPR016035">
    <property type="entry name" value="Acyl_Trfase/lysoPLipase"/>
</dbReference>
<sequence length="275" mass="30651">MYPWREFDLIAGTSTGGLLAIMLGRLRMSIDECEAAYAQLATDIFTPRRHRANFLGQSVDFLKANGKFDEQPLEKNLKNNIKDAGLDEEEFLHDMRADSPKVSFGDLADVKIWEAGRATSAASTFFDPITIGQNGERFADGAIHYNNPIRLVLQESYALWPTGERLLISIGTGSAPGKAIDSSLLNLVNQLVHIATETEKTAREFLLDHEDMVKADRLFRFNVYHGLGDIGLDESKEIEQISARTRTYLRDPEVTRKAIACVSAMRELRGASLSL</sequence>
<keyword evidence="3 4" id="KW-0443">Lipid metabolism</keyword>